<dbReference type="SUPFAM" id="SSF50985">
    <property type="entry name" value="RCC1/BLIP-II"/>
    <property type="match status" value="1"/>
</dbReference>
<reference evidence="4 5" key="1">
    <citation type="journal article" date="2015" name="PLoS Pathog.">
        <title>Leptomonas seymouri: Adaptations to the Dixenous Life Cycle Analyzed by Genome Sequencing, Transcriptome Profiling and Co-infection with Leishmania donovani.</title>
        <authorList>
            <person name="Kraeva N."/>
            <person name="Butenko A."/>
            <person name="Hlavacova J."/>
            <person name="Kostygov A."/>
            <person name="Myskova J."/>
            <person name="Grybchuk D."/>
            <person name="Lestinova T."/>
            <person name="Votypka J."/>
            <person name="Volf P."/>
            <person name="Opperdoes F."/>
            <person name="Flegontov P."/>
            <person name="Lukes J."/>
            <person name="Yurchenko V."/>
        </authorList>
    </citation>
    <scope>NUCLEOTIDE SEQUENCE [LARGE SCALE GENOMIC DNA]</scope>
    <source>
        <strain evidence="4 5">ATCC 30220</strain>
    </source>
</reference>
<comment type="caution">
    <text evidence="4">The sequence shown here is derived from an EMBL/GenBank/DDBJ whole genome shotgun (WGS) entry which is preliminary data.</text>
</comment>
<dbReference type="PANTHER" id="PTHR45622:SF58">
    <property type="entry name" value="REGULATOR OF CHROMOSOME CONDENSATION DOMAIN-CONTAINING PROTEIN"/>
    <property type="match status" value="1"/>
</dbReference>
<dbReference type="Proteomes" id="UP000038009">
    <property type="component" value="Unassembled WGS sequence"/>
</dbReference>
<evidence type="ECO:0000256" key="2">
    <source>
        <dbReference type="PROSITE-ProRule" id="PRU00235"/>
    </source>
</evidence>
<keyword evidence="5" id="KW-1185">Reference proteome</keyword>
<dbReference type="Gene3D" id="2.130.10.30">
    <property type="entry name" value="Regulator of chromosome condensation 1/beta-lactamase-inhibitor protein II"/>
    <property type="match status" value="2"/>
</dbReference>
<keyword evidence="1" id="KW-0677">Repeat</keyword>
<dbReference type="PROSITE" id="PS50012">
    <property type="entry name" value="RCC1_3"/>
    <property type="match status" value="2"/>
</dbReference>
<dbReference type="InterPro" id="IPR009091">
    <property type="entry name" value="RCC1/BLIP-II"/>
</dbReference>
<feature type="region of interest" description="Disordered" evidence="3">
    <location>
        <begin position="116"/>
        <end position="141"/>
    </location>
</feature>
<feature type="region of interest" description="Disordered" evidence="3">
    <location>
        <begin position="515"/>
        <end position="543"/>
    </location>
</feature>
<protein>
    <submittedName>
        <fullName evidence="4">Uncharacterized protein</fullName>
    </submittedName>
</protein>
<feature type="region of interest" description="Disordered" evidence="3">
    <location>
        <begin position="47"/>
        <end position="68"/>
    </location>
</feature>
<evidence type="ECO:0000313" key="5">
    <source>
        <dbReference type="Proteomes" id="UP000038009"/>
    </source>
</evidence>
<proteinExistence type="predicted"/>
<dbReference type="VEuPathDB" id="TriTrypDB:Lsey_0210_0070"/>
<feature type="repeat" description="RCC1" evidence="2">
    <location>
        <begin position="253"/>
        <end position="306"/>
    </location>
</feature>
<name>A0A0N1IIU3_LEPSE</name>
<gene>
    <name evidence="4" type="ORF">ABL78_5873</name>
</gene>
<dbReference type="InterPro" id="IPR000408">
    <property type="entry name" value="Reg_chr_condens"/>
</dbReference>
<sequence length="543" mass="58603">MLRRFHTRIIGMGSVCGLAPSPPAELFLKTLPPPSDVDAAKYARFQREEEERMASRHHAAAPSSDHSLSSLAAPEPFYDVVHAAAGHKHMVMLTREGNLISVGDNRYGQTGALNAEGAESGAADDAVRGSPSHGRGPPRVHAPHVRVSSVVADLDPLYIDLGGAFPRTNPNITTRISCGSNFTLVYQRGGRRVIAFGNNHMGQLGAGHKHRVDGARGFTEWDPSASWWPAERACVVQRVECGFNHAVAQLSDGALYAFGSNNWGELGIGSTDSPMRPTRIPFFEQRGLRVAKVALGNSFTLFLTEEGRVYGCGATNEGQLPPNTFEPVPIALTRSFQKRTIVEATDAAAPAADTPKLIRIKDIACVGTLAVFVSTKDELFIQGSLPEYGVAIPSPRFVEVDQTPALRYFHARIGAAVRKGDFDIVELTGGPSTLLVRYRNGCVAALGANTEGQLHNVSKVLNGKLINLAPAFQVNELFPMFAPPAAHWKSSWFVSGKGFNLLFDHQEAYHVPESTPPIELPPGGGSVRQAAISRQSRLRESLK</sequence>
<dbReference type="OMA" id="CNNWGEL"/>
<dbReference type="InterPro" id="IPR051709">
    <property type="entry name" value="Ub-ligase/GTPase-reg"/>
</dbReference>
<feature type="repeat" description="RCC1" evidence="2">
    <location>
        <begin position="191"/>
        <end position="252"/>
    </location>
</feature>
<dbReference type="PRINTS" id="PR00633">
    <property type="entry name" value="RCCNDNSATION"/>
</dbReference>
<dbReference type="EMBL" id="LJSK01000210">
    <property type="protein sequence ID" value="KPI85068.1"/>
    <property type="molecule type" value="Genomic_DNA"/>
</dbReference>
<dbReference type="Pfam" id="PF00415">
    <property type="entry name" value="RCC1"/>
    <property type="match status" value="1"/>
</dbReference>
<dbReference type="PANTHER" id="PTHR45622">
    <property type="entry name" value="UBIQUITIN-PROTEIN LIGASE E3A-RELATED"/>
    <property type="match status" value="1"/>
</dbReference>
<dbReference type="AlphaFoldDB" id="A0A0N1IIU3"/>
<accession>A0A0N1IIU3</accession>
<evidence type="ECO:0000313" key="4">
    <source>
        <dbReference type="EMBL" id="KPI85068.1"/>
    </source>
</evidence>
<evidence type="ECO:0000256" key="3">
    <source>
        <dbReference type="SAM" id="MobiDB-lite"/>
    </source>
</evidence>
<evidence type="ECO:0000256" key="1">
    <source>
        <dbReference type="ARBA" id="ARBA00022737"/>
    </source>
</evidence>
<organism evidence="4 5">
    <name type="scientific">Leptomonas seymouri</name>
    <dbReference type="NCBI Taxonomy" id="5684"/>
    <lineage>
        <taxon>Eukaryota</taxon>
        <taxon>Discoba</taxon>
        <taxon>Euglenozoa</taxon>
        <taxon>Kinetoplastea</taxon>
        <taxon>Metakinetoplastina</taxon>
        <taxon>Trypanosomatida</taxon>
        <taxon>Trypanosomatidae</taxon>
        <taxon>Leishmaniinae</taxon>
        <taxon>Leptomonas</taxon>
    </lineage>
</organism>
<dbReference type="Pfam" id="PF13540">
    <property type="entry name" value="RCC1_2"/>
    <property type="match status" value="1"/>
</dbReference>
<dbReference type="OrthoDB" id="277444at2759"/>